<evidence type="ECO:0000313" key="5">
    <source>
        <dbReference type="Proteomes" id="UP001211907"/>
    </source>
</evidence>
<keyword evidence="2" id="KW-0344">Guanine-nucleotide releasing factor</keyword>
<name>A0AAD5SM22_9FUNG</name>
<dbReference type="Gene3D" id="2.170.150.10">
    <property type="entry name" value="Metal Binding Protein, Guanine Nucleotide Exchange Factor, Chain A"/>
    <property type="match status" value="1"/>
</dbReference>
<dbReference type="InterPro" id="IPR007515">
    <property type="entry name" value="Mss4"/>
</dbReference>
<dbReference type="GO" id="GO:0005085">
    <property type="term" value="F:guanyl-nucleotide exchange factor activity"/>
    <property type="evidence" value="ECO:0007669"/>
    <property type="project" value="UniProtKB-KW"/>
</dbReference>
<dbReference type="GO" id="GO:0007264">
    <property type="term" value="P:small GTPase-mediated signal transduction"/>
    <property type="evidence" value="ECO:0007669"/>
    <property type="project" value="InterPro"/>
</dbReference>
<dbReference type="SUPFAM" id="SSF51316">
    <property type="entry name" value="Mss4-like"/>
    <property type="match status" value="1"/>
</dbReference>
<dbReference type="GO" id="GO:0015031">
    <property type="term" value="P:protein transport"/>
    <property type="evidence" value="ECO:0007669"/>
    <property type="project" value="UniProtKB-KW"/>
</dbReference>
<dbReference type="GO" id="GO:0005829">
    <property type="term" value="C:cytosol"/>
    <property type="evidence" value="ECO:0007669"/>
    <property type="project" value="TreeGrafter"/>
</dbReference>
<dbReference type="EMBL" id="JADGJH010005190">
    <property type="protein sequence ID" value="KAJ3081679.1"/>
    <property type="molecule type" value="Genomic_DNA"/>
</dbReference>
<dbReference type="PROSITE" id="PS51796">
    <property type="entry name" value="MSS4"/>
    <property type="match status" value="1"/>
</dbReference>
<evidence type="ECO:0000256" key="3">
    <source>
        <dbReference type="ARBA" id="ARBA00022927"/>
    </source>
</evidence>
<dbReference type="GO" id="GO:0008270">
    <property type="term" value="F:zinc ion binding"/>
    <property type="evidence" value="ECO:0007669"/>
    <property type="project" value="TreeGrafter"/>
</dbReference>
<accession>A0AAD5SM22</accession>
<dbReference type="AlphaFoldDB" id="A0AAD5SM22"/>
<keyword evidence="1" id="KW-0813">Transport</keyword>
<keyword evidence="5" id="KW-1185">Reference proteome</keyword>
<dbReference type="Pfam" id="PF04421">
    <property type="entry name" value="Mss4"/>
    <property type="match status" value="1"/>
</dbReference>
<organism evidence="4 5">
    <name type="scientific">Physocladia obscura</name>
    <dbReference type="NCBI Taxonomy" id="109957"/>
    <lineage>
        <taxon>Eukaryota</taxon>
        <taxon>Fungi</taxon>
        <taxon>Fungi incertae sedis</taxon>
        <taxon>Chytridiomycota</taxon>
        <taxon>Chytridiomycota incertae sedis</taxon>
        <taxon>Chytridiomycetes</taxon>
        <taxon>Chytridiales</taxon>
        <taxon>Chytriomycetaceae</taxon>
        <taxon>Physocladia</taxon>
    </lineage>
</organism>
<dbReference type="InterPro" id="IPR011323">
    <property type="entry name" value="Mss4/transl-control_tumour"/>
</dbReference>
<evidence type="ECO:0000313" key="4">
    <source>
        <dbReference type="EMBL" id="KAJ3081679.1"/>
    </source>
</evidence>
<proteinExistence type="predicted"/>
<protein>
    <recommendedName>
        <fullName evidence="6">Mss4-like protein</fullName>
    </recommendedName>
</protein>
<dbReference type="GO" id="GO:0006892">
    <property type="term" value="P:post-Golgi vesicle-mediated transport"/>
    <property type="evidence" value="ECO:0007669"/>
    <property type="project" value="TreeGrafter"/>
</dbReference>
<keyword evidence="3" id="KW-0653">Protein transport</keyword>
<dbReference type="Proteomes" id="UP001211907">
    <property type="component" value="Unassembled WGS sequence"/>
</dbReference>
<evidence type="ECO:0008006" key="6">
    <source>
        <dbReference type="Google" id="ProtNLM"/>
    </source>
</evidence>
<comment type="caution">
    <text evidence="4">The sequence shown here is derived from an EMBL/GenBank/DDBJ whole genome shotgun (WGS) entry which is preliminary data.</text>
</comment>
<feature type="non-terminal residue" evidence="4">
    <location>
        <position position="1"/>
    </location>
</feature>
<sequence length="125" mass="13285">MDKLQAKLLCPSASCKSVVLRPGAAEKLYGFVPTPEFTLPLLPLPAPTATASTTDPSAPSPQVQQPSFLWRVADKMDFDNIAFSLTLPNGHRLLACADCEVGPIGFVDAASGTCFILPDRVRVVS</sequence>
<reference evidence="4" key="1">
    <citation type="submission" date="2020-05" db="EMBL/GenBank/DDBJ databases">
        <title>Phylogenomic resolution of chytrid fungi.</title>
        <authorList>
            <person name="Stajich J.E."/>
            <person name="Amses K."/>
            <person name="Simmons R."/>
            <person name="Seto K."/>
            <person name="Myers J."/>
            <person name="Bonds A."/>
            <person name="Quandt C.A."/>
            <person name="Barry K."/>
            <person name="Liu P."/>
            <person name="Grigoriev I."/>
            <person name="Longcore J.E."/>
            <person name="James T.Y."/>
        </authorList>
    </citation>
    <scope>NUCLEOTIDE SEQUENCE</scope>
    <source>
        <strain evidence="4">JEL0513</strain>
    </source>
</reference>
<dbReference type="InterPro" id="IPR011057">
    <property type="entry name" value="Mss4-like_sf"/>
</dbReference>
<evidence type="ECO:0000256" key="1">
    <source>
        <dbReference type="ARBA" id="ARBA00022448"/>
    </source>
</evidence>
<gene>
    <name evidence="4" type="ORF">HK100_009833</name>
</gene>
<dbReference type="PANTHER" id="PTHR13276">
    <property type="entry name" value="GUANINE NUCLEOTIDE EXCHANGE FACTOR MSS4"/>
    <property type="match status" value="1"/>
</dbReference>
<evidence type="ECO:0000256" key="2">
    <source>
        <dbReference type="ARBA" id="ARBA00022658"/>
    </source>
</evidence>
<dbReference type="PANTHER" id="PTHR13276:SF0">
    <property type="entry name" value="GUANINE NUCLEOTIDE EXCHANGE FACTOR MSS4"/>
    <property type="match status" value="1"/>
</dbReference>
<dbReference type="GO" id="GO:0016020">
    <property type="term" value="C:membrane"/>
    <property type="evidence" value="ECO:0007669"/>
    <property type="project" value="TreeGrafter"/>
</dbReference>